<organism evidence="1 2">
    <name type="scientific">Solitalea canadensis (strain ATCC 29591 / DSM 3403 / JCM 21819 / LMG 8368 / NBRC 15130 / NCIMB 12057 / USAM 9D)</name>
    <name type="common">Flexibacter canadensis</name>
    <dbReference type="NCBI Taxonomy" id="929556"/>
    <lineage>
        <taxon>Bacteria</taxon>
        <taxon>Pseudomonadati</taxon>
        <taxon>Bacteroidota</taxon>
        <taxon>Sphingobacteriia</taxon>
        <taxon>Sphingobacteriales</taxon>
        <taxon>Sphingobacteriaceae</taxon>
        <taxon>Solitalea</taxon>
    </lineage>
</organism>
<keyword evidence="2" id="KW-1185">Reference proteome</keyword>
<name>H8KVZ4_SOLCM</name>
<protein>
    <submittedName>
        <fullName evidence="1">Uncharacterized protein</fullName>
    </submittedName>
</protein>
<evidence type="ECO:0000313" key="2">
    <source>
        <dbReference type="Proteomes" id="UP000007590"/>
    </source>
</evidence>
<reference evidence="1" key="1">
    <citation type="submission" date="2012-02" db="EMBL/GenBank/DDBJ databases">
        <title>The complete genome of Solitalea canadensis DSM 3403.</title>
        <authorList>
            <consortium name="US DOE Joint Genome Institute (JGI-PGF)"/>
            <person name="Lucas S."/>
            <person name="Copeland A."/>
            <person name="Lapidus A."/>
            <person name="Glavina del Rio T."/>
            <person name="Dalin E."/>
            <person name="Tice H."/>
            <person name="Bruce D."/>
            <person name="Goodwin L."/>
            <person name="Pitluck S."/>
            <person name="Peters L."/>
            <person name="Ovchinnikova G."/>
            <person name="Lu M."/>
            <person name="Kyrpides N."/>
            <person name="Mavromatis K."/>
            <person name="Ivanova N."/>
            <person name="Brettin T."/>
            <person name="Detter J.C."/>
            <person name="Han C."/>
            <person name="Larimer F."/>
            <person name="Land M."/>
            <person name="Hauser L."/>
            <person name="Markowitz V."/>
            <person name="Cheng J.-F."/>
            <person name="Hugenholtz P."/>
            <person name="Woyke T."/>
            <person name="Wu D."/>
            <person name="Spring S."/>
            <person name="Schroeder M."/>
            <person name="Kopitz M."/>
            <person name="Brambilla E."/>
            <person name="Klenk H.-P."/>
            <person name="Eisen J.A."/>
        </authorList>
    </citation>
    <scope>NUCLEOTIDE SEQUENCE</scope>
    <source>
        <strain evidence="1">DSM 3403</strain>
    </source>
</reference>
<dbReference type="HOGENOM" id="CLU_137971_0_0_10"/>
<dbReference type="EMBL" id="CP003349">
    <property type="protein sequence ID" value="AFD06897.1"/>
    <property type="molecule type" value="Genomic_DNA"/>
</dbReference>
<sequence>MLSACGSRTPKNAETADSIMTSEDTAFTDSAAVTAENPAVQSNLAYLKNEVGKIPYEAKLFDNEVLTTRLKALLGIEYDVMVKNWNVETPITSENEIIHTSGCKKHDCPGDAYDLYVDLKNDNINVYNMRGSKLILYKEKEEIALSGEMAKELNIKKENAGIK</sequence>
<accession>H8KVZ4</accession>
<evidence type="ECO:0000313" key="1">
    <source>
        <dbReference type="EMBL" id="AFD06897.1"/>
    </source>
</evidence>
<dbReference type="KEGG" id="scn:Solca_1836"/>
<dbReference type="Proteomes" id="UP000007590">
    <property type="component" value="Chromosome"/>
</dbReference>
<proteinExistence type="predicted"/>
<gene>
    <name evidence="1" type="ordered locus">Solca_1836</name>
</gene>
<dbReference type="eggNOG" id="ENOG50335V8">
    <property type="taxonomic scope" value="Bacteria"/>
</dbReference>
<dbReference type="STRING" id="929556.Solca_1836"/>
<dbReference type="AlphaFoldDB" id="H8KVZ4"/>